<sequence length="359" mass="37672">MTTLKIGTNSVPGVIASVDVHTTKPRYPVAAGSPGQTTGVITYPASSSMVQGTSNPFQWNMSFGTFSTFDPKEFINEEVRTLGAIQILIGLMHIFLGINPLLYPKGLIMCVTGASGYLFWGGMSFITSGSLSVHAAKDPSPCMVNGSVGMNVVSAIFSLCGMCILITEMALNPEIYLVVYSGSLLPFALLEFCLTCVVSHFGCQATCWNRFKNMTSISTRFKANPIGTTHGPYNATHSANSATHGPYNATHSANSVTNGPYNATNSANSVINGPYNATHSANSATNGPYNVTHSANSVTNGPYNATNSSVNPAASHGTNYVNVATSPVNTTVGVVHATTDPVTHAYPNTTPQEVPSSIP</sequence>
<reference evidence="2" key="1">
    <citation type="submission" date="2025-08" db="UniProtKB">
        <authorList>
            <consortium name="RefSeq"/>
        </authorList>
    </citation>
    <scope>IDENTIFICATION</scope>
</reference>
<dbReference type="Proteomes" id="UP000694863">
    <property type="component" value="Unplaced"/>
</dbReference>
<proteinExistence type="predicted"/>
<evidence type="ECO:0000313" key="1">
    <source>
        <dbReference type="Proteomes" id="UP000694863"/>
    </source>
</evidence>
<gene>
    <name evidence="2" type="primary">MS4A18</name>
</gene>
<accession>A0AC55DML6</accession>
<name>A0AC55DML6_ECHTE</name>
<protein>
    <submittedName>
        <fullName evidence="2">Membrane-spanning 4-domains subfamily A member 18</fullName>
    </submittedName>
</protein>
<organism evidence="1 2">
    <name type="scientific">Echinops telfairi</name>
    <name type="common">Lesser hedgehog tenrec</name>
    <dbReference type="NCBI Taxonomy" id="9371"/>
    <lineage>
        <taxon>Eukaryota</taxon>
        <taxon>Metazoa</taxon>
        <taxon>Chordata</taxon>
        <taxon>Craniata</taxon>
        <taxon>Vertebrata</taxon>
        <taxon>Euteleostomi</taxon>
        <taxon>Mammalia</taxon>
        <taxon>Eutheria</taxon>
        <taxon>Afrotheria</taxon>
        <taxon>Tenrecidae</taxon>
        <taxon>Tenrecinae</taxon>
        <taxon>Echinops</taxon>
    </lineage>
</organism>
<dbReference type="RefSeq" id="XP_045152984.1">
    <property type="nucleotide sequence ID" value="XM_045297049.1"/>
</dbReference>
<keyword evidence="1" id="KW-1185">Reference proteome</keyword>
<evidence type="ECO:0000313" key="2">
    <source>
        <dbReference type="RefSeq" id="XP_045152984.1"/>
    </source>
</evidence>